<dbReference type="Proteomes" id="UP000030907">
    <property type="component" value="Chromosome"/>
</dbReference>
<dbReference type="OrthoDB" id="9809287at2"/>
<organism evidence="3 4">
    <name type="scientific">Sphingopyxis fribergensis</name>
    <dbReference type="NCBI Taxonomy" id="1515612"/>
    <lineage>
        <taxon>Bacteria</taxon>
        <taxon>Pseudomonadati</taxon>
        <taxon>Pseudomonadota</taxon>
        <taxon>Alphaproteobacteria</taxon>
        <taxon>Sphingomonadales</taxon>
        <taxon>Sphingomonadaceae</taxon>
        <taxon>Sphingopyxis</taxon>
    </lineage>
</organism>
<evidence type="ECO:0000256" key="2">
    <source>
        <dbReference type="ARBA" id="ARBA00023002"/>
    </source>
</evidence>
<dbReference type="KEGG" id="sphk:SKP52_13055"/>
<dbReference type="RefSeq" id="WP_039575258.1">
    <property type="nucleotide sequence ID" value="NZ_CP009122.1"/>
</dbReference>
<name>A0A0A7PHN6_9SPHN</name>
<keyword evidence="2" id="KW-0560">Oxidoreductase</keyword>
<evidence type="ECO:0000313" key="4">
    <source>
        <dbReference type="Proteomes" id="UP000030907"/>
    </source>
</evidence>
<dbReference type="Pfam" id="PF00106">
    <property type="entry name" value="adh_short"/>
    <property type="match status" value="1"/>
</dbReference>
<dbReference type="AlphaFoldDB" id="A0A0A7PHN6"/>
<proteinExistence type="inferred from homology"/>
<dbReference type="EMBL" id="CP009122">
    <property type="protein sequence ID" value="AJA09499.1"/>
    <property type="molecule type" value="Genomic_DNA"/>
</dbReference>
<dbReference type="InterPro" id="IPR036291">
    <property type="entry name" value="NAD(P)-bd_dom_sf"/>
</dbReference>
<evidence type="ECO:0000256" key="1">
    <source>
        <dbReference type="ARBA" id="ARBA00006484"/>
    </source>
</evidence>
<dbReference type="SUPFAM" id="SSF51735">
    <property type="entry name" value="NAD(P)-binding Rossmann-fold domains"/>
    <property type="match status" value="1"/>
</dbReference>
<sequence>MFDLKGKALAVTGSASGIGAATVDYLRAHGAYVIGLDIRPSDNADEHIAIDLSSRKSIDEAVARLPEKIDGLANVAGLAPTVPAAQVIRVNLVGTMALTNALLPRLTYGSGIVNLSSIAAFHWQQSIDQIKEALDLSFGKIDAFVEKHRIDDQPGRSYFLTKEALLAWCIRQRRTWVDRGIRMNCVSPAAVSTPLLDAFAGVMGERTKKDSDIVERSGAPADIAPVIAFLLSGASAWIRGANIPADGGVAAHYLAQENGL</sequence>
<accession>A0A0A7PHN6</accession>
<dbReference type="STRING" id="1515612.SKP52_13055"/>
<dbReference type="InterPro" id="IPR002347">
    <property type="entry name" value="SDR_fam"/>
</dbReference>
<evidence type="ECO:0000313" key="3">
    <source>
        <dbReference type="EMBL" id="AJA09499.1"/>
    </source>
</evidence>
<dbReference type="PANTHER" id="PTHR24321:SF8">
    <property type="entry name" value="ESTRADIOL 17-BETA-DEHYDROGENASE 8-RELATED"/>
    <property type="match status" value="1"/>
</dbReference>
<dbReference type="PRINTS" id="PR00081">
    <property type="entry name" value="GDHRDH"/>
</dbReference>
<dbReference type="NCBIfam" id="NF009092">
    <property type="entry name" value="PRK12428.1"/>
    <property type="match status" value="1"/>
</dbReference>
<dbReference type="Gene3D" id="3.40.50.720">
    <property type="entry name" value="NAD(P)-binding Rossmann-like Domain"/>
    <property type="match status" value="1"/>
</dbReference>
<dbReference type="GO" id="GO:0016491">
    <property type="term" value="F:oxidoreductase activity"/>
    <property type="evidence" value="ECO:0007669"/>
    <property type="project" value="UniProtKB-KW"/>
</dbReference>
<dbReference type="PANTHER" id="PTHR24321">
    <property type="entry name" value="DEHYDROGENASES, SHORT CHAIN"/>
    <property type="match status" value="1"/>
</dbReference>
<gene>
    <name evidence="3" type="ORF">SKP52_13055</name>
</gene>
<keyword evidence="4" id="KW-1185">Reference proteome</keyword>
<dbReference type="HOGENOM" id="CLU_010194_20_0_5"/>
<comment type="similarity">
    <text evidence="1">Belongs to the short-chain dehydrogenases/reductases (SDR) family.</text>
</comment>
<protein>
    <submittedName>
        <fullName evidence="3">3-alpha-hydroxysteroid dehydrogenase</fullName>
    </submittedName>
</protein>
<dbReference type="Pfam" id="PF13561">
    <property type="entry name" value="adh_short_C2"/>
    <property type="match status" value="1"/>
</dbReference>
<reference evidence="3 4" key="1">
    <citation type="journal article" date="2015" name="Int. J. Syst. Evol. Microbiol.">
        <title>Description of Sphingopyxis fribergensis sp. nov. - a soil bacterium with the ability to degrade styrene and phenylacetic acid.</title>
        <authorList>
            <person name="Oelschlagel M."/>
            <person name="Ruckert C."/>
            <person name="Kalinowski J."/>
            <person name="Schmidt G."/>
            <person name="Schlomann M."/>
            <person name="Tischler D."/>
        </authorList>
    </citation>
    <scope>NUCLEOTIDE SEQUENCE [LARGE SCALE GENOMIC DNA]</scope>
    <source>
        <strain evidence="3 4">Kp5.2</strain>
    </source>
</reference>